<accession>A0A5C3Q200</accession>
<feature type="region of interest" description="Disordered" evidence="1">
    <location>
        <begin position="1"/>
        <end position="25"/>
    </location>
</feature>
<dbReference type="Pfam" id="PF00646">
    <property type="entry name" value="F-box"/>
    <property type="match status" value="1"/>
</dbReference>
<dbReference type="PROSITE" id="PS50181">
    <property type="entry name" value="FBOX"/>
    <property type="match status" value="1"/>
</dbReference>
<organism evidence="3 4">
    <name type="scientific">Polyporus arcularius HHB13444</name>
    <dbReference type="NCBI Taxonomy" id="1314778"/>
    <lineage>
        <taxon>Eukaryota</taxon>
        <taxon>Fungi</taxon>
        <taxon>Dikarya</taxon>
        <taxon>Basidiomycota</taxon>
        <taxon>Agaricomycotina</taxon>
        <taxon>Agaricomycetes</taxon>
        <taxon>Polyporales</taxon>
        <taxon>Polyporaceae</taxon>
        <taxon>Polyporus</taxon>
    </lineage>
</organism>
<dbReference type="AlphaFoldDB" id="A0A5C3Q200"/>
<feature type="compositionally biased region" description="Basic residues" evidence="1">
    <location>
        <begin position="1"/>
        <end position="10"/>
    </location>
</feature>
<reference evidence="3 4" key="1">
    <citation type="journal article" date="2019" name="Nat. Ecol. Evol.">
        <title>Megaphylogeny resolves global patterns of mushroom evolution.</title>
        <authorList>
            <person name="Varga T."/>
            <person name="Krizsan K."/>
            <person name="Foldi C."/>
            <person name="Dima B."/>
            <person name="Sanchez-Garcia M."/>
            <person name="Sanchez-Ramirez S."/>
            <person name="Szollosi G.J."/>
            <person name="Szarkandi J.G."/>
            <person name="Papp V."/>
            <person name="Albert L."/>
            <person name="Andreopoulos W."/>
            <person name="Angelini C."/>
            <person name="Antonin V."/>
            <person name="Barry K.W."/>
            <person name="Bougher N.L."/>
            <person name="Buchanan P."/>
            <person name="Buyck B."/>
            <person name="Bense V."/>
            <person name="Catcheside P."/>
            <person name="Chovatia M."/>
            <person name="Cooper J."/>
            <person name="Damon W."/>
            <person name="Desjardin D."/>
            <person name="Finy P."/>
            <person name="Geml J."/>
            <person name="Haridas S."/>
            <person name="Hughes K."/>
            <person name="Justo A."/>
            <person name="Karasinski D."/>
            <person name="Kautmanova I."/>
            <person name="Kiss B."/>
            <person name="Kocsube S."/>
            <person name="Kotiranta H."/>
            <person name="LaButti K.M."/>
            <person name="Lechner B.E."/>
            <person name="Liimatainen K."/>
            <person name="Lipzen A."/>
            <person name="Lukacs Z."/>
            <person name="Mihaltcheva S."/>
            <person name="Morgado L.N."/>
            <person name="Niskanen T."/>
            <person name="Noordeloos M.E."/>
            <person name="Ohm R.A."/>
            <person name="Ortiz-Santana B."/>
            <person name="Ovrebo C."/>
            <person name="Racz N."/>
            <person name="Riley R."/>
            <person name="Savchenko A."/>
            <person name="Shiryaev A."/>
            <person name="Soop K."/>
            <person name="Spirin V."/>
            <person name="Szebenyi C."/>
            <person name="Tomsovsky M."/>
            <person name="Tulloss R.E."/>
            <person name="Uehling J."/>
            <person name="Grigoriev I.V."/>
            <person name="Vagvolgyi C."/>
            <person name="Papp T."/>
            <person name="Martin F.M."/>
            <person name="Miettinen O."/>
            <person name="Hibbett D.S."/>
            <person name="Nagy L.G."/>
        </authorList>
    </citation>
    <scope>NUCLEOTIDE SEQUENCE [LARGE SCALE GENOMIC DNA]</scope>
    <source>
        <strain evidence="3 4">HHB13444</strain>
    </source>
</reference>
<evidence type="ECO:0000256" key="1">
    <source>
        <dbReference type="SAM" id="MobiDB-lite"/>
    </source>
</evidence>
<gene>
    <name evidence="3" type="ORF">K466DRAFT_595217</name>
</gene>
<proteinExistence type="predicted"/>
<dbReference type="SUPFAM" id="SSF81383">
    <property type="entry name" value="F-box domain"/>
    <property type="match status" value="1"/>
</dbReference>
<dbReference type="InterPro" id="IPR036047">
    <property type="entry name" value="F-box-like_dom_sf"/>
</dbReference>
<evidence type="ECO:0000313" key="3">
    <source>
        <dbReference type="EMBL" id="TFK92463.1"/>
    </source>
</evidence>
<name>A0A5C3Q200_9APHY</name>
<dbReference type="InParanoid" id="A0A5C3Q200"/>
<evidence type="ECO:0000259" key="2">
    <source>
        <dbReference type="PROSITE" id="PS50181"/>
    </source>
</evidence>
<dbReference type="EMBL" id="ML210998">
    <property type="protein sequence ID" value="TFK92463.1"/>
    <property type="molecule type" value="Genomic_DNA"/>
</dbReference>
<feature type="domain" description="F-box" evidence="2">
    <location>
        <begin position="46"/>
        <end position="95"/>
    </location>
</feature>
<protein>
    <recommendedName>
        <fullName evidence="2">F-box domain-containing protein</fullName>
    </recommendedName>
</protein>
<dbReference type="Proteomes" id="UP000308197">
    <property type="component" value="Unassembled WGS sequence"/>
</dbReference>
<sequence>MAPPRKRTKTTHPTDQNQGGCGVATSPLPLPRRATLLAAMTFRRDRIRLSSLPYDILGEISDHLHSRDLLNLALTSKDIARFLLHAKQEYIWRNARLRTPELPGLPPFMGERAFAHLLYSRCCNDGAQNVRWTWFARYCSNCLLKARYDGRRAFSMYYRSSDYLRDYEDLNELVNIVNPSKYHEPFAKRGNYVHRRQLDEFLKEWRAAETEQAQRRLLKRQKTLVKRRERHAELLQRWYQTAGTVERKKAKRLTKVDVNVRR</sequence>
<dbReference type="InterPro" id="IPR001810">
    <property type="entry name" value="F-box_dom"/>
</dbReference>
<keyword evidence="4" id="KW-1185">Reference proteome</keyword>
<evidence type="ECO:0000313" key="4">
    <source>
        <dbReference type="Proteomes" id="UP000308197"/>
    </source>
</evidence>